<sequence>MSLTLPELCSTLRISRSTAKRAMDDGLLKGTKVHSCGSPCGSPEVCRHGDAHWEFSDEQVQAFLAASAVRKESHGDA</sequence>
<gene>
    <name evidence="1" type="ORF">FHS22_004376</name>
</gene>
<accession>A0A841D5E5</accession>
<dbReference type="Proteomes" id="UP000562352">
    <property type="component" value="Unassembled WGS sequence"/>
</dbReference>
<dbReference type="EMBL" id="JACHJJ010000015">
    <property type="protein sequence ID" value="MBB5965090.1"/>
    <property type="molecule type" value="Genomic_DNA"/>
</dbReference>
<evidence type="ECO:0008006" key="3">
    <source>
        <dbReference type="Google" id="ProtNLM"/>
    </source>
</evidence>
<protein>
    <recommendedName>
        <fullName evidence="3">Helix-turn-helix domain-containing protein</fullName>
    </recommendedName>
</protein>
<dbReference type="RefSeq" id="WP_184944233.1">
    <property type="nucleotide sequence ID" value="NZ_BAAAWZ010000001.1"/>
</dbReference>
<evidence type="ECO:0000313" key="2">
    <source>
        <dbReference type="Proteomes" id="UP000562352"/>
    </source>
</evidence>
<dbReference type="AlphaFoldDB" id="A0A841D5E5"/>
<evidence type="ECO:0000313" key="1">
    <source>
        <dbReference type="EMBL" id="MBB5965090.1"/>
    </source>
</evidence>
<organism evidence="1 2">
    <name type="scientific">Planomonospora venezuelensis</name>
    <dbReference type="NCBI Taxonomy" id="1999"/>
    <lineage>
        <taxon>Bacteria</taxon>
        <taxon>Bacillati</taxon>
        <taxon>Actinomycetota</taxon>
        <taxon>Actinomycetes</taxon>
        <taxon>Streptosporangiales</taxon>
        <taxon>Streptosporangiaceae</taxon>
        <taxon>Planomonospora</taxon>
    </lineage>
</organism>
<comment type="caution">
    <text evidence="1">The sequence shown here is derived from an EMBL/GenBank/DDBJ whole genome shotgun (WGS) entry which is preliminary data.</text>
</comment>
<reference evidence="1 2" key="1">
    <citation type="submission" date="2020-08" db="EMBL/GenBank/DDBJ databases">
        <title>Genomic Encyclopedia of Type Strains, Phase III (KMG-III): the genomes of soil and plant-associated and newly described type strains.</title>
        <authorList>
            <person name="Whitman W."/>
        </authorList>
    </citation>
    <scope>NUCLEOTIDE SEQUENCE [LARGE SCALE GENOMIC DNA]</scope>
    <source>
        <strain evidence="1 2">CECT 3303</strain>
    </source>
</reference>
<keyword evidence="2" id="KW-1185">Reference proteome</keyword>
<proteinExistence type="predicted"/>
<name>A0A841D5E5_PLAVE</name>